<feature type="transmembrane region" description="Helical" evidence="8">
    <location>
        <begin position="226"/>
        <end position="243"/>
    </location>
</feature>
<dbReference type="InterPro" id="IPR005829">
    <property type="entry name" value="Sugar_transporter_CS"/>
</dbReference>
<dbReference type="InterPro" id="IPR020846">
    <property type="entry name" value="MFS_dom"/>
</dbReference>
<keyword evidence="5 8" id="KW-0812">Transmembrane</keyword>
<feature type="transmembrane region" description="Helical" evidence="8">
    <location>
        <begin position="369"/>
        <end position="389"/>
    </location>
</feature>
<dbReference type="GO" id="GO:1990961">
    <property type="term" value="P:xenobiotic detoxification by transmembrane export across the plasma membrane"/>
    <property type="evidence" value="ECO:0007669"/>
    <property type="project" value="InterPro"/>
</dbReference>
<feature type="transmembrane region" description="Helical" evidence="8">
    <location>
        <begin position="302"/>
        <end position="321"/>
    </location>
</feature>
<feature type="transmembrane region" description="Helical" evidence="8">
    <location>
        <begin position="74"/>
        <end position="93"/>
    </location>
</feature>
<dbReference type="OrthoDB" id="9800416at2"/>
<dbReference type="GO" id="GO:0042910">
    <property type="term" value="F:xenobiotic transmembrane transporter activity"/>
    <property type="evidence" value="ECO:0007669"/>
    <property type="project" value="InterPro"/>
</dbReference>
<proteinExistence type="inferred from homology"/>
<dbReference type="Proteomes" id="UP000198885">
    <property type="component" value="Unassembled WGS sequence"/>
</dbReference>
<comment type="similarity">
    <text evidence="2 8">Belongs to the major facilitator superfamily. Bcr/CmlA family.</text>
</comment>
<feature type="transmembrane region" description="Helical" evidence="8">
    <location>
        <begin position="277"/>
        <end position="296"/>
    </location>
</feature>
<evidence type="ECO:0000313" key="11">
    <source>
        <dbReference type="Proteomes" id="UP000198885"/>
    </source>
</evidence>
<dbReference type="STRING" id="641238.SAMN04490244_105170"/>
<evidence type="ECO:0000256" key="5">
    <source>
        <dbReference type="ARBA" id="ARBA00022692"/>
    </source>
</evidence>
<reference evidence="10 11" key="1">
    <citation type="submission" date="2016-10" db="EMBL/GenBank/DDBJ databases">
        <authorList>
            <person name="de Groot N.N."/>
        </authorList>
    </citation>
    <scope>NUCLEOTIDE SEQUENCE [LARGE SCALE GENOMIC DNA]</scope>
    <source>
        <strain evidence="10 11">DSM 23042</strain>
    </source>
</reference>
<comment type="caution">
    <text evidence="8">Lacks conserved residue(s) required for the propagation of feature annotation.</text>
</comment>
<feature type="transmembrane region" description="Helical" evidence="8">
    <location>
        <begin position="162"/>
        <end position="181"/>
    </location>
</feature>
<dbReference type="InterPro" id="IPR011701">
    <property type="entry name" value="MFS"/>
</dbReference>
<feature type="transmembrane region" description="Helical" evidence="8">
    <location>
        <begin position="342"/>
        <end position="363"/>
    </location>
</feature>
<gene>
    <name evidence="10" type="ORF">SAMN04490244_105170</name>
</gene>
<dbReference type="InterPro" id="IPR036259">
    <property type="entry name" value="MFS_trans_sf"/>
</dbReference>
<keyword evidence="8" id="KW-0997">Cell inner membrane</keyword>
<keyword evidence="6 8" id="KW-1133">Transmembrane helix</keyword>
<dbReference type="AlphaFoldDB" id="A0A1H9UC51"/>
<dbReference type="CDD" id="cd17320">
    <property type="entry name" value="MFS_MdfA_MDR_like"/>
    <property type="match status" value="1"/>
</dbReference>
<dbReference type="PANTHER" id="PTHR23502:SF132">
    <property type="entry name" value="POLYAMINE TRANSPORTER 2-RELATED"/>
    <property type="match status" value="1"/>
</dbReference>
<feature type="transmembrane region" description="Helical" evidence="8">
    <location>
        <begin position="132"/>
        <end position="156"/>
    </location>
</feature>
<dbReference type="RefSeq" id="WP_092693031.1">
    <property type="nucleotide sequence ID" value="NZ_FOGU01000005.1"/>
</dbReference>
<keyword evidence="3 8" id="KW-0813">Transport</keyword>
<keyword evidence="4" id="KW-1003">Cell membrane</keyword>
<evidence type="ECO:0000313" key="10">
    <source>
        <dbReference type="EMBL" id="SES06737.1"/>
    </source>
</evidence>
<dbReference type="PROSITE" id="PS50850">
    <property type="entry name" value="MFS"/>
    <property type="match status" value="1"/>
</dbReference>
<feature type="transmembrane region" description="Helical" evidence="8">
    <location>
        <begin position="99"/>
        <end position="120"/>
    </location>
</feature>
<sequence>MTAADRLLALCLGCLAAMGPLSMDMYLAAMPAMAEAFGVGHGRIELTISAFFVGFCAGQLVLGPVSDRVGRRPVALAGLGTFAFACVGCTFSGSLPELLAWRVLQGLGGSVGMVIAMSSVRDRFTGNDADRMMGVVVSIIGVAPVIAPLIGSLILQSFPWEAIFLVLGVFTASVLGLLALFMPETLPPERRAARRPAEVVRAYGNLFRDAEFIPYATALTLTRGSLYTYIAAASPILITGYGLSPLQFGTAFSLNAVGLVIASQVGPRLSGRLGANLFARLVLGFRAVVACILLAFDLSGWLPLAVLLPLLFLLVASLGFAMPTMTTLSLAAQGRAAGTASALLGGLGFGFGALLSSSLGMMADSSAGPLAVIMAVTTVGAALVASLYFRRTPVSGAA</sequence>
<evidence type="ECO:0000259" key="9">
    <source>
        <dbReference type="PROSITE" id="PS50850"/>
    </source>
</evidence>
<accession>A0A1H9UC51</accession>
<dbReference type="Gene3D" id="1.20.1720.10">
    <property type="entry name" value="Multidrug resistance protein D"/>
    <property type="match status" value="1"/>
</dbReference>
<organism evidence="10 11">
    <name type="scientific">Tranquillimonas rosea</name>
    <dbReference type="NCBI Taxonomy" id="641238"/>
    <lineage>
        <taxon>Bacteria</taxon>
        <taxon>Pseudomonadati</taxon>
        <taxon>Pseudomonadota</taxon>
        <taxon>Alphaproteobacteria</taxon>
        <taxon>Rhodobacterales</taxon>
        <taxon>Roseobacteraceae</taxon>
        <taxon>Tranquillimonas</taxon>
    </lineage>
</organism>
<dbReference type="PROSITE" id="PS00216">
    <property type="entry name" value="SUGAR_TRANSPORT_1"/>
    <property type="match status" value="1"/>
</dbReference>
<feature type="transmembrane region" description="Helical" evidence="8">
    <location>
        <begin position="46"/>
        <end position="62"/>
    </location>
</feature>
<dbReference type="SUPFAM" id="SSF103473">
    <property type="entry name" value="MFS general substrate transporter"/>
    <property type="match status" value="1"/>
</dbReference>
<evidence type="ECO:0000256" key="1">
    <source>
        <dbReference type="ARBA" id="ARBA00004651"/>
    </source>
</evidence>
<dbReference type="EMBL" id="FOGU01000005">
    <property type="protein sequence ID" value="SES06737.1"/>
    <property type="molecule type" value="Genomic_DNA"/>
</dbReference>
<evidence type="ECO:0000256" key="2">
    <source>
        <dbReference type="ARBA" id="ARBA00006236"/>
    </source>
</evidence>
<feature type="domain" description="Major facilitator superfamily (MFS) profile" evidence="9">
    <location>
        <begin position="1"/>
        <end position="393"/>
    </location>
</feature>
<dbReference type="InterPro" id="IPR004812">
    <property type="entry name" value="Efflux_drug-R_Bcr/CmlA"/>
</dbReference>
<dbReference type="PANTHER" id="PTHR23502">
    <property type="entry name" value="MAJOR FACILITATOR SUPERFAMILY"/>
    <property type="match status" value="1"/>
</dbReference>
<evidence type="ECO:0000256" key="6">
    <source>
        <dbReference type="ARBA" id="ARBA00022989"/>
    </source>
</evidence>
<comment type="subcellular location">
    <subcellularLocation>
        <location evidence="8">Cell inner membrane</location>
        <topology evidence="8">Multi-pass membrane protein</topology>
    </subcellularLocation>
    <subcellularLocation>
        <location evidence="1">Cell membrane</location>
        <topology evidence="1">Multi-pass membrane protein</topology>
    </subcellularLocation>
</comment>
<name>A0A1H9UC51_9RHOB</name>
<keyword evidence="11" id="KW-1185">Reference proteome</keyword>
<evidence type="ECO:0000256" key="7">
    <source>
        <dbReference type="ARBA" id="ARBA00023136"/>
    </source>
</evidence>
<evidence type="ECO:0000256" key="3">
    <source>
        <dbReference type="ARBA" id="ARBA00022448"/>
    </source>
</evidence>
<evidence type="ECO:0000256" key="8">
    <source>
        <dbReference type="RuleBase" id="RU365088"/>
    </source>
</evidence>
<dbReference type="GO" id="GO:0005886">
    <property type="term" value="C:plasma membrane"/>
    <property type="evidence" value="ECO:0007669"/>
    <property type="project" value="UniProtKB-SubCell"/>
</dbReference>
<protein>
    <recommendedName>
        <fullName evidence="8">Bcr/CflA family efflux transporter</fullName>
    </recommendedName>
</protein>
<dbReference type="Pfam" id="PF07690">
    <property type="entry name" value="MFS_1"/>
    <property type="match status" value="1"/>
</dbReference>
<evidence type="ECO:0000256" key="4">
    <source>
        <dbReference type="ARBA" id="ARBA00022475"/>
    </source>
</evidence>
<feature type="transmembrane region" description="Helical" evidence="8">
    <location>
        <begin position="249"/>
        <end position="265"/>
    </location>
</feature>
<keyword evidence="7 8" id="KW-0472">Membrane</keyword>
<dbReference type="NCBIfam" id="TIGR00710">
    <property type="entry name" value="efflux_Bcr_CflA"/>
    <property type="match status" value="1"/>
</dbReference>